<proteinExistence type="predicted"/>
<dbReference type="Proteomes" id="UP000193942">
    <property type="component" value="Unassembled WGS sequence"/>
</dbReference>
<evidence type="ECO:0008006" key="3">
    <source>
        <dbReference type="Google" id="ProtNLM"/>
    </source>
</evidence>
<protein>
    <recommendedName>
        <fullName evidence="3">Type VI secretion protein</fullName>
    </recommendedName>
</protein>
<reference evidence="1 2" key="1">
    <citation type="submission" date="2010-04" db="EMBL/GenBank/DDBJ databases">
        <title>The Genome Sequence of Escherichia coli TA447.</title>
        <authorList>
            <consortium name="The Broad Institute Genome Sequencing Platform"/>
            <consortium name="The Broad Institute Genome Sequencing Center for Infectious Disease"/>
            <person name="Feldgarden M."/>
            <person name="Gordon D.M."/>
            <person name="Johnson J.R."/>
            <person name="Johnston B.D."/>
            <person name="Young S."/>
            <person name="Zeng Q."/>
            <person name="Koehrsen M."/>
            <person name="Alvarado L."/>
            <person name="Berlin A.M."/>
            <person name="Borenstein D."/>
            <person name="Chapman S.B."/>
            <person name="Chen Z."/>
            <person name="Engels R."/>
            <person name="Freedman E."/>
            <person name="Gellesch M."/>
            <person name="Goldberg J."/>
            <person name="Griggs A."/>
            <person name="Gujja S."/>
            <person name="Heilman E.R."/>
            <person name="Heiman D.I."/>
            <person name="Hepburn T.A."/>
            <person name="Howarth C."/>
            <person name="Jen D."/>
            <person name="Larson L."/>
            <person name="Mehta T."/>
            <person name="Park D."/>
            <person name="Pearson M."/>
            <person name="Richards J."/>
            <person name="Roberts A."/>
            <person name="Saif S."/>
            <person name="Shea T.D."/>
            <person name="Shenoy N."/>
            <person name="Sisk P."/>
            <person name="Stolte C."/>
            <person name="Sykes S.N."/>
            <person name="Walk T."/>
            <person name="White J."/>
            <person name="Yandava C."/>
            <person name="Haas B."/>
            <person name="Henn M.R."/>
            <person name="Nusbaum C."/>
            <person name="Birren B."/>
        </authorList>
    </citation>
    <scope>NUCLEOTIDE SEQUENCE [LARGE SCALE GENOMIC DNA]</scope>
    <source>
        <strain evidence="1 2">TA447</strain>
    </source>
</reference>
<comment type="caution">
    <text evidence="1">The sequence shown here is derived from an EMBL/GenBank/DDBJ whole genome shotgun (WGS) entry which is preliminary data.</text>
</comment>
<dbReference type="SUPFAM" id="SSF141452">
    <property type="entry name" value="Hcp1-like"/>
    <property type="match status" value="1"/>
</dbReference>
<dbReference type="EMBL" id="ADIZ01000046">
    <property type="protein sequence ID" value="OSK87981.1"/>
    <property type="molecule type" value="Genomic_DNA"/>
</dbReference>
<accession>A0A1X3ISZ0</accession>
<dbReference type="InterPro" id="IPR036624">
    <property type="entry name" value="Hcp1-lik_sf"/>
</dbReference>
<dbReference type="Gene3D" id="2.30.110.20">
    <property type="entry name" value="Hcp1-like"/>
    <property type="match status" value="1"/>
</dbReference>
<dbReference type="RefSeq" id="WP_032188478.1">
    <property type="nucleotide sequence ID" value="NZ_ADIZ01000046.1"/>
</dbReference>
<dbReference type="AlphaFoldDB" id="A0A1X3ISZ0"/>
<evidence type="ECO:0000313" key="2">
    <source>
        <dbReference type="Proteomes" id="UP000193942"/>
    </source>
</evidence>
<gene>
    <name evidence="1" type="ORF">ECXG_04178</name>
</gene>
<name>A0A1X3ISZ0_ECOLX</name>
<evidence type="ECO:0000313" key="1">
    <source>
        <dbReference type="EMBL" id="OSK87981.1"/>
    </source>
</evidence>
<organism evidence="1 2">
    <name type="scientific">Escherichia coli TA447</name>
    <dbReference type="NCBI Taxonomy" id="656447"/>
    <lineage>
        <taxon>Bacteria</taxon>
        <taxon>Pseudomonadati</taxon>
        <taxon>Pseudomonadota</taxon>
        <taxon>Gammaproteobacteria</taxon>
        <taxon>Enterobacterales</taxon>
        <taxon>Enterobacteriaceae</taxon>
        <taxon>Escherichia</taxon>
    </lineage>
</organism>
<sequence>MGGVQSTFSNSSSGTGYSKEFAKITIDGSPVKGNSKEDGYTDYFEVHNPFAFHALMGTVGPVFDIITLKLKVCEGSEKLLSCFLDGGHKDITIEIVRKKKDPNNKSYPYYKTTYTGCHLYDMLLATDGNDELVMDMSFAPTDKVEIELQVPAKTGDEPKKVGPLRYSIQENKKI</sequence>